<feature type="non-terminal residue" evidence="10">
    <location>
        <position position="1791"/>
    </location>
</feature>
<dbReference type="InterPro" id="IPR029044">
    <property type="entry name" value="Nucleotide-diphossugar_trans"/>
</dbReference>
<feature type="transmembrane region" description="Helical" evidence="8">
    <location>
        <begin position="716"/>
        <end position="737"/>
    </location>
</feature>
<evidence type="ECO:0000313" key="11">
    <source>
        <dbReference type="Proteomes" id="UP000034493"/>
    </source>
</evidence>
<keyword evidence="5 8" id="KW-1133">Transmembrane helix</keyword>
<dbReference type="PANTHER" id="PTHR43867:SF2">
    <property type="entry name" value="CELLULOSE SYNTHASE CATALYTIC SUBUNIT A [UDP-FORMING]"/>
    <property type="match status" value="1"/>
</dbReference>
<evidence type="ECO:0000256" key="6">
    <source>
        <dbReference type="ARBA" id="ARBA00023136"/>
    </source>
</evidence>
<feature type="region of interest" description="Disordered" evidence="7">
    <location>
        <begin position="923"/>
        <end position="950"/>
    </location>
</feature>
<evidence type="ECO:0000256" key="4">
    <source>
        <dbReference type="ARBA" id="ARBA00022692"/>
    </source>
</evidence>
<keyword evidence="4 8" id="KW-0812">Transmembrane</keyword>
<dbReference type="GO" id="GO:0016020">
    <property type="term" value="C:membrane"/>
    <property type="evidence" value="ECO:0007669"/>
    <property type="project" value="UniProtKB-SubCell"/>
</dbReference>
<dbReference type="Pfam" id="PF13518">
    <property type="entry name" value="HTH_28"/>
    <property type="match status" value="2"/>
</dbReference>
<evidence type="ECO:0000256" key="3">
    <source>
        <dbReference type="ARBA" id="ARBA00022679"/>
    </source>
</evidence>
<keyword evidence="3" id="KW-0808">Transferase</keyword>
<dbReference type="InterPro" id="IPR009057">
    <property type="entry name" value="Homeodomain-like_sf"/>
</dbReference>
<dbReference type="SUPFAM" id="SSF46689">
    <property type="entry name" value="Homeodomain-like"/>
    <property type="match status" value="2"/>
</dbReference>
<dbReference type="InterPro" id="IPR055247">
    <property type="entry name" value="InsJ-like_HTH"/>
</dbReference>
<keyword evidence="2" id="KW-0328">Glycosyltransferase</keyword>
<feature type="transmembrane region" description="Helical" evidence="8">
    <location>
        <begin position="883"/>
        <end position="906"/>
    </location>
</feature>
<dbReference type="Proteomes" id="UP000034493">
    <property type="component" value="Unassembled WGS sequence"/>
</dbReference>
<feature type="transmembrane region" description="Helical" evidence="8">
    <location>
        <begin position="778"/>
        <end position="800"/>
    </location>
</feature>
<proteinExistence type="predicted"/>
<dbReference type="InterPro" id="IPR036388">
    <property type="entry name" value="WH-like_DNA-bd_sf"/>
</dbReference>
<dbReference type="Gene3D" id="3.90.550.10">
    <property type="entry name" value="Spore Coat Polysaccharide Biosynthesis Protein SpsA, Chain A"/>
    <property type="match status" value="1"/>
</dbReference>
<evidence type="ECO:0000256" key="1">
    <source>
        <dbReference type="ARBA" id="ARBA00004141"/>
    </source>
</evidence>
<gene>
    <name evidence="10" type="ORF">UU56_C0018G0007</name>
</gene>
<sequence length="1791" mass="195672">MRSFPVEAKLTLIKRVQSGEKVARICREAGISRKTFYSWLKKYKEAKPNVVRFKLSDRRFKRIFSFKTLNQADKLLLINQSLADYASVSQLCRKFGLSRKTFYKWLRRYQELGENGLSDARPVGDAHHRAIPQENRQQVLDFVAQNPHYSVHRLAQELNFIGHHGLQNLLAREGLNTLAKRQLFAQGYVAEPKVKVAPQYVPEMPMYRLRQLIAPFVTIPKLLFTKPKKGIWYLVFGILPLVIFAFWTRLLLTAPSGTSLLGLIFASIALTFGLFFFIYSVKYYLTILMVLRLASSGAKAMEDRQSGGSQTSDKEQLTTDKKKFSIFNFQFSIPKLINYQSRSRVNPLLINLEKVELESKPFVSIHVAIYNETKVIERLIRAVSSQDWPNYEVIICDDSNDETTEIAVNTLKEIYKELNTTQIESATIYKTTSTDKNQPTFTLIHRQERYGYKGGALQKALEATDPRAEYICVFDADFVPYPDTVEQFVKTFQVLTVGSGESVVGSQNVASTNYELQTTNSASRIAAVQGYQWHVLNKSENWITRGVRTEYAGSYVIERSGEEIYQGLKQIAGSVYCIRADILRAFGWGTSITEDFELTLRLYEAGYKIAFTPYIQAPAEAVSTVRRLIRQRMRWAEGASFNVKVMLARMLFGKWEAVKSITGSKSTTGTTGNEGSIGAEACDTHDTLDTRGTHRVWVPSRLTLAEKLEFAYLAPYYLQAAFLVVGTFSWFLAEAILGARLPFWTAAFGWSLVFTNLLSLPLMNIIGLFLEESDERDYIGILSFIALSYIVVPFQAYAAIKGFLEREEGPWFRTPKTGLITDVLDRSGFSKFFGNIFGRPAGVPTLPAGRQVTADGGRLALNLASAYNPLHGNISIRPRYVRWVGNLALAVIIAITVLMSVFAPFVPTTTSYASQLSLKTPEEAKKPELATSGSKPASDSGHFEQEITTPRVITKTNRGGVQIEAIFHQEPRVRLKIGGREVEFETKTINGQAVNPSKSLIYQDKEVTYKGVLENIDIKYTMTGDLLVEEIILHEPLTGGQKPIFERSEQSLNTIDIKVVYLNQATFGFYPQECPSTSSGQVECPEVFRLSAPFAKDAKGQVSNDLSFSLEKSIVGYTLIKTAGESAKKWFLDPARVYPVIVDPSIIVSPAIAEENVQFGGLQRKVVFVNSNWYAFYNDEGKISYKKSSDGTTWGSAVDLDSDADNYNPSIGVSSTMIIVFWIDDGADAVEGRTINTASSDAQGTLCTSTDQGTLSSTFMVTTAAVSTSEAVVAFSDTNSGTDFNAFDAISLDGSCSYGTIDLTPGNITFGSGITVGDRPVVFPITGNRVGMVFQDGDLSYSEVDVSVDEWTKNNLQIANVTDNVYSVTTDGTTFWVLSVSGTTATNFYSCCTADFAETQVDSDAGANDQDGISDIDMYCVTSTDCKIVYTDDIDSADPILTFVDCDNEDCSSKTVTPLDSNIGAAGDQAGVSIYCVATDNCKVVYGDAMDSANPLAVFVDCATSACATASATFTTVDADLGSSTSVLHSSIYCSDDTNCKFLFNDSGAGDFFFVDCPTDAVCGATGRVITTIDAGAGAQVKSDLDCSTGSNNCKIIYTDGGASAWDLVFTDCTADEDCSTNTDTIVDTDIGTTGSLGAQPVSIDCLGQDLDCKFIYGDSTAGDLFFVDCPDATCTATGRTITTIDAAGGANTLTSTSASMDCVAADDCKFTYVGALTSGSEQLYFVDCDDTTCSTGSVIGLPGAPTGPRFQAAISCVDDAGAASSTNCKFAYYDGTASTAPQVDLADCDT</sequence>
<evidence type="ECO:0000313" key="10">
    <source>
        <dbReference type="EMBL" id="KKS03659.1"/>
    </source>
</evidence>
<organism evidence="10 11">
    <name type="scientific">Candidatus Curtissbacteria bacterium GW2011_GWA2_41_24</name>
    <dbReference type="NCBI Taxonomy" id="1618411"/>
    <lineage>
        <taxon>Bacteria</taxon>
        <taxon>Candidatus Curtissiibacteriota</taxon>
    </lineage>
</organism>
<dbReference type="Pfam" id="PF13641">
    <property type="entry name" value="Glyco_tranf_2_3"/>
    <property type="match status" value="1"/>
</dbReference>
<dbReference type="PANTHER" id="PTHR43867">
    <property type="entry name" value="CELLULOSE SYNTHASE CATALYTIC SUBUNIT A [UDP-FORMING]"/>
    <property type="match status" value="1"/>
</dbReference>
<evidence type="ECO:0000256" key="8">
    <source>
        <dbReference type="SAM" id="Phobius"/>
    </source>
</evidence>
<dbReference type="SUPFAM" id="SSF53448">
    <property type="entry name" value="Nucleotide-diphospho-sugar transferases"/>
    <property type="match status" value="1"/>
</dbReference>
<evidence type="ECO:0000259" key="9">
    <source>
        <dbReference type="Pfam" id="PF13518"/>
    </source>
</evidence>
<reference evidence="10 11" key="1">
    <citation type="journal article" date="2015" name="Nature">
        <title>rRNA introns, odd ribosomes, and small enigmatic genomes across a large radiation of phyla.</title>
        <authorList>
            <person name="Brown C.T."/>
            <person name="Hug L.A."/>
            <person name="Thomas B.C."/>
            <person name="Sharon I."/>
            <person name="Castelle C.J."/>
            <person name="Singh A."/>
            <person name="Wilkins M.J."/>
            <person name="Williams K.H."/>
            <person name="Banfield J.F."/>
        </authorList>
    </citation>
    <scope>NUCLEOTIDE SEQUENCE [LARGE SCALE GENOMIC DNA]</scope>
</reference>
<accession>A0A0G0VS22</accession>
<evidence type="ECO:0000256" key="7">
    <source>
        <dbReference type="SAM" id="MobiDB-lite"/>
    </source>
</evidence>
<comment type="caution">
    <text evidence="10">The sequence shown here is derived from an EMBL/GenBank/DDBJ whole genome shotgun (WGS) entry which is preliminary data.</text>
</comment>
<dbReference type="InterPro" id="IPR050321">
    <property type="entry name" value="Glycosyltr_2/OpgH_subfam"/>
</dbReference>
<dbReference type="EMBL" id="LCBC01000018">
    <property type="protein sequence ID" value="KKS03659.1"/>
    <property type="molecule type" value="Genomic_DNA"/>
</dbReference>
<evidence type="ECO:0000256" key="5">
    <source>
        <dbReference type="ARBA" id="ARBA00022989"/>
    </source>
</evidence>
<name>A0A0G0VS22_9BACT</name>
<dbReference type="Gene3D" id="1.10.10.10">
    <property type="entry name" value="Winged helix-like DNA-binding domain superfamily/Winged helix DNA-binding domain"/>
    <property type="match status" value="2"/>
</dbReference>
<comment type="subcellular location">
    <subcellularLocation>
        <location evidence="1">Membrane</location>
        <topology evidence="1">Multi-pass membrane protein</topology>
    </subcellularLocation>
</comment>
<feature type="transmembrane region" description="Helical" evidence="8">
    <location>
        <begin position="260"/>
        <end position="285"/>
    </location>
</feature>
<feature type="domain" description="Insertion element IS150 protein InsJ-like helix-turn-helix" evidence="9">
    <location>
        <begin position="74"/>
        <end position="121"/>
    </location>
</feature>
<dbReference type="GO" id="GO:0016757">
    <property type="term" value="F:glycosyltransferase activity"/>
    <property type="evidence" value="ECO:0007669"/>
    <property type="project" value="UniProtKB-KW"/>
</dbReference>
<protein>
    <recommendedName>
        <fullName evidence="9">Insertion element IS150 protein InsJ-like helix-turn-helix domain-containing protein</fullName>
    </recommendedName>
</protein>
<keyword evidence="6 8" id="KW-0472">Membrane</keyword>
<evidence type="ECO:0000256" key="2">
    <source>
        <dbReference type="ARBA" id="ARBA00022676"/>
    </source>
</evidence>
<feature type="transmembrane region" description="Helical" evidence="8">
    <location>
        <begin position="744"/>
        <end position="766"/>
    </location>
</feature>
<feature type="domain" description="Insertion element IS150 protein InsJ-like helix-turn-helix" evidence="9">
    <location>
        <begin position="9"/>
        <end position="47"/>
    </location>
</feature>
<feature type="transmembrane region" description="Helical" evidence="8">
    <location>
        <begin position="230"/>
        <end position="248"/>
    </location>
</feature>